<feature type="binding site" evidence="1">
    <location>
        <position position="171"/>
    </location>
    <ligand>
        <name>a divalent metal cation</name>
        <dbReference type="ChEBI" id="CHEBI:60240"/>
        <label>2</label>
    </ligand>
</feature>
<dbReference type="InterPro" id="IPR032466">
    <property type="entry name" value="Metal_Hydrolase"/>
</dbReference>
<dbReference type="KEGG" id="slo:Shew_2818"/>
<protein>
    <submittedName>
        <fullName evidence="2">TatD-related deoxyribonuclease</fullName>
    </submittedName>
</protein>
<dbReference type="GO" id="GO:0046872">
    <property type="term" value="F:metal ion binding"/>
    <property type="evidence" value="ECO:0007669"/>
    <property type="project" value="UniProtKB-KW"/>
</dbReference>
<evidence type="ECO:0000313" key="2">
    <source>
        <dbReference type="EMBL" id="ABO24684.1"/>
    </source>
</evidence>
<accession>A3QGT6</accession>
<dbReference type="PIRSF" id="PIRSF005902">
    <property type="entry name" value="DNase_TatD"/>
    <property type="match status" value="1"/>
</dbReference>
<dbReference type="SUPFAM" id="SSF51556">
    <property type="entry name" value="Metallo-dependent hydrolases"/>
    <property type="match status" value="1"/>
</dbReference>
<dbReference type="HOGENOM" id="CLU_031506_0_1_6"/>
<dbReference type="AlphaFoldDB" id="A3QGT6"/>
<keyword evidence="3" id="KW-1185">Reference proteome</keyword>
<feature type="binding site" evidence="1">
    <location>
        <position position="221"/>
    </location>
    <ligand>
        <name>a divalent metal cation</name>
        <dbReference type="ChEBI" id="CHEBI:60240"/>
        <label>1</label>
    </ligand>
</feature>
<feature type="binding site" evidence="1">
    <location>
        <position position="147"/>
    </location>
    <ligand>
        <name>a divalent metal cation</name>
        <dbReference type="ChEBI" id="CHEBI:60240"/>
        <label>2</label>
    </ligand>
</feature>
<dbReference type="eggNOG" id="COG0084">
    <property type="taxonomic scope" value="Bacteria"/>
</dbReference>
<dbReference type="STRING" id="323850.Shew_2818"/>
<dbReference type="PANTHER" id="PTHR46124:SF3">
    <property type="entry name" value="HYDROLASE"/>
    <property type="match status" value="1"/>
</dbReference>
<keyword evidence="1" id="KW-0479">Metal-binding</keyword>
<evidence type="ECO:0000313" key="3">
    <source>
        <dbReference type="Proteomes" id="UP000001558"/>
    </source>
</evidence>
<feature type="binding site" evidence="1">
    <location>
        <position position="112"/>
    </location>
    <ligand>
        <name>a divalent metal cation</name>
        <dbReference type="ChEBI" id="CHEBI:60240"/>
        <label>1</label>
    </ligand>
</feature>
<dbReference type="CDD" id="cd01310">
    <property type="entry name" value="TatD_DNAse"/>
    <property type="match status" value="1"/>
</dbReference>
<organism evidence="2 3">
    <name type="scientific">Shewanella loihica (strain ATCC BAA-1088 / PV-4)</name>
    <dbReference type="NCBI Taxonomy" id="323850"/>
    <lineage>
        <taxon>Bacteria</taxon>
        <taxon>Pseudomonadati</taxon>
        <taxon>Pseudomonadota</taxon>
        <taxon>Gammaproteobacteria</taxon>
        <taxon>Alteromonadales</taxon>
        <taxon>Shewanellaceae</taxon>
        <taxon>Shewanella</taxon>
    </lineage>
</organism>
<feature type="binding site" evidence="1">
    <location>
        <position position="25"/>
    </location>
    <ligand>
        <name>a divalent metal cation</name>
        <dbReference type="ChEBI" id="CHEBI:60240"/>
        <label>1</label>
    </ligand>
</feature>
<gene>
    <name evidence="2" type="ordered locus">Shew_2818</name>
</gene>
<name>A3QGT6_SHELP</name>
<dbReference type="Gene3D" id="3.20.20.140">
    <property type="entry name" value="Metal-dependent hydrolases"/>
    <property type="match status" value="1"/>
</dbReference>
<dbReference type="GO" id="GO:0016788">
    <property type="term" value="F:hydrolase activity, acting on ester bonds"/>
    <property type="evidence" value="ECO:0007669"/>
    <property type="project" value="InterPro"/>
</dbReference>
<proteinExistence type="predicted"/>
<dbReference type="Proteomes" id="UP000001558">
    <property type="component" value="Chromosome"/>
</dbReference>
<feature type="binding site" evidence="1">
    <location>
        <position position="23"/>
    </location>
    <ligand>
        <name>a divalent metal cation</name>
        <dbReference type="ChEBI" id="CHEBI:60240"/>
        <label>1</label>
    </ligand>
</feature>
<dbReference type="InterPro" id="IPR001130">
    <property type="entry name" value="TatD-like"/>
</dbReference>
<dbReference type="Pfam" id="PF01026">
    <property type="entry name" value="TatD_DNase"/>
    <property type="match status" value="1"/>
</dbReference>
<dbReference type="PANTHER" id="PTHR46124">
    <property type="entry name" value="D-AMINOACYL-TRNA DEACYLASE"/>
    <property type="match status" value="1"/>
</dbReference>
<reference evidence="2 3" key="1">
    <citation type="submission" date="2007-03" db="EMBL/GenBank/DDBJ databases">
        <title>Complete sequence of Shewanella loihica PV-4.</title>
        <authorList>
            <consortium name="US DOE Joint Genome Institute"/>
            <person name="Copeland A."/>
            <person name="Lucas S."/>
            <person name="Lapidus A."/>
            <person name="Barry K."/>
            <person name="Detter J.C."/>
            <person name="Glavina del Rio T."/>
            <person name="Hammon N."/>
            <person name="Israni S."/>
            <person name="Dalin E."/>
            <person name="Tice H."/>
            <person name="Pitluck S."/>
            <person name="Chain P."/>
            <person name="Malfatti S."/>
            <person name="Shin M."/>
            <person name="Vergez L."/>
            <person name="Schmutz J."/>
            <person name="Larimer F."/>
            <person name="Land M."/>
            <person name="Hauser L."/>
            <person name="Kyrpides N."/>
            <person name="Mikhailova N."/>
            <person name="Romine M.F."/>
            <person name="Serres G."/>
            <person name="Fredrickson J."/>
            <person name="Tiedje J."/>
            <person name="Richardson P."/>
        </authorList>
    </citation>
    <scope>NUCLEOTIDE SEQUENCE [LARGE SCALE GENOMIC DNA]</scope>
    <source>
        <strain evidence="3">ATCC BAA-1088 / PV-4</strain>
    </source>
</reference>
<dbReference type="EMBL" id="CP000606">
    <property type="protein sequence ID" value="ABO24684.1"/>
    <property type="molecule type" value="Genomic_DNA"/>
</dbReference>
<evidence type="ECO:0000256" key="1">
    <source>
        <dbReference type="PIRSR" id="PIRSR005902-1"/>
    </source>
</evidence>
<dbReference type="RefSeq" id="WP_011866615.1">
    <property type="nucleotide sequence ID" value="NC_009092.1"/>
</dbReference>
<sequence length="276" mass="30661">MMSAADKRGGDVGDNRLTVIDSHVHLDFGEFDAERELLVERLKASGLKDAVIPGVSASQWPKLQAVASRYGFHYSLGVHPWYCTADWRQDIENLSKLLDERGGDPKLVAIGECGLDALHKASWEAQLPCFEAQLQLAQQHDLPVILHSVKAHNEVLALLKRYPLTRGGVIHGFYGSMQLAQRYVDAGYYLGIGHLLLEEKAKKLQETLVKLPLEHLVIETDLALVSQVKKSDLADKTGGSSLILHLLIEKIAKLQKKSNVLVSEQVFLNTLQLFDL</sequence>
<dbReference type="GO" id="GO:0005829">
    <property type="term" value="C:cytosol"/>
    <property type="evidence" value="ECO:0007669"/>
    <property type="project" value="TreeGrafter"/>
</dbReference>